<dbReference type="InterPro" id="IPR002716">
    <property type="entry name" value="PIN_dom"/>
</dbReference>
<feature type="domain" description="VapC50 C-terminal" evidence="7">
    <location>
        <begin position="131"/>
        <end position="182"/>
    </location>
</feature>
<keyword evidence="4" id="KW-0378">Hydrolase</keyword>
<dbReference type="EMBL" id="BJOV01000002">
    <property type="protein sequence ID" value="GEE00516.1"/>
    <property type="molecule type" value="Genomic_DNA"/>
</dbReference>
<evidence type="ECO:0000256" key="1">
    <source>
        <dbReference type="ARBA" id="ARBA00022649"/>
    </source>
</evidence>
<name>A0A7I9V545_9ACTN</name>
<dbReference type="AlphaFoldDB" id="A0A7I9V545"/>
<dbReference type="InterPro" id="IPR002850">
    <property type="entry name" value="PIN_toxin-like"/>
</dbReference>
<evidence type="ECO:0000256" key="5">
    <source>
        <dbReference type="ARBA" id="ARBA00022842"/>
    </source>
</evidence>
<keyword evidence="1" id="KW-1277">Toxin-antitoxin system</keyword>
<evidence type="ECO:0008006" key="10">
    <source>
        <dbReference type="Google" id="ProtNLM"/>
    </source>
</evidence>
<evidence type="ECO:0000259" key="7">
    <source>
        <dbReference type="Pfam" id="PF26343"/>
    </source>
</evidence>
<protein>
    <recommendedName>
        <fullName evidence="10">PIN domain-containing protein</fullName>
    </recommendedName>
</protein>
<dbReference type="Pfam" id="PF26343">
    <property type="entry name" value="VapC50_C"/>
    <property type="match status" value="1"/>
</dbReference>
<dbReference type="InterPro" id="IPR058652">
    <property type="entry name" value="VapC50_C"/>
</dbReference>
<comment type="caution">
    <text evidence="8">The sequence shown here is derived from an EMBL/GenBank/DDBJ whole genome shotgun (WGS) entry which is preliminary data.</text>
</comment>
<feature type="domain" description="PIN" evidence="6">
    <location>
        <begin position="6"/>
        <end position="114"/>
    </location>
</feature>
<keyword evidence="9" id="KW-1185">Reference proteome</keyword>
<keyword evidence="5" id="KW-0460">Magnesium</keyword>
<dbReference type="PANTHER" id="PTHR34610:SF3">
    <property type="entry name" value="SSL7007 PROTEIN"/>
    <property type="match status" value="1"/>
</dbReference>
<proteinExistence type="predicted"/>
<dbReference type="RefSeq" id="WP_228461164.1">
    <property type="nucleotide sequence ID" value="NZ_BJOV01000002.1"/>
</dbReference>
<dbReference type="InterPro" id="IPR029060">
    <property type="entry name" value="PIN-like_dom_sf"/>
</dbReference>
<gene>
    <name evidence="8" type="ORF">nbrc107696_09620</name>
</gene>
<dbReference type="GO" id="GO:0016787">
    <property type="term" value="F:hydrolase activity"/>
    <property type="evidence" value="ECO:0007669"/>
    <property type="project" value="UniProtKB-KW"/>
</dbReference>
<evidence type="ECO:0000313" key="8">
    <source>
        <dbReference type="EMBL" id="GEE00516.1"/>
    </source>
</evidence>
<dbReference type="SUPFAM" id="SSF88723">
    <property type="entry name" value="PIN domain-like"/>
    <property type="match status" value="1"/>
</dbReference>
<dbReference type="GO" id="GO:0046872">
    <property type="term" value="F:metal ion binding"/>
    <property type="evidence" value="ECO:0007669"/>
    <property type="project" value="UniProtKB-KW"/>
</dbReference>
<evidence type="ECO:0000313" key="9">
    <source>
        <dbReference type="Proteomes" id="UP000444960"/>
    </source>
</evidence>
<evidence type="ECO:0000256" key="4">
    <source>
        <dbReference type="ARBA" id="ARBA00022801"/>
    </source>
</evidence>
<dbReference type="GO" id="GO:0004518">
    <property type="term" value="F:nuclease activity"/>
    <property type="evidence" value="ECO:0007669"/>
    <property type="project" value="UniProtKB-KW"/>
</dbReference>
<evidence type="ECO:0000256" key="2">
    <source>
        <dbReference type="ARBA" id="ARBA00022722"/>
    </source>
</evidence>
<dbReference type="Pfam" id="PF13470">
    <property type="entry name" value="PIN_3"/>
    <property type="match status" value="1"/>
</dbReference>
<organism evidence="8 9">
    <name type="scientific">Gordonia spumicola</name>
    <dbReference type="NCBI Taxonomy" id="589161"/>
    <lineage>
        <taxon>Bacteria</taxon>
        <taxon>Bacillati</taxon>
        <taxon>Actinomycetota</taxon>
        <taxon>Actinomycetes</taxon>
        <taxon>Mycobacteriales</taxon>
        <taxon>Gordoniaceae</taxon>
        <taxon>Gordonia</taxon>
    </lineage>
</organism>
<dbReference type="Proteomes" id="UP000444960">
    <property type="component" value="Unassembled WGS sequence"/>
</dbReference>
<evidence type="ECO:0000256" key="3">
    <source>
        <dbReference type="ARBA" id="ARBA00022723"/>
    </source>
</evidence>
<keyword evidence="2" id="KW-0540">Nuclease</keyword>
<keyword evidence="3" id="KW-0479">Metal-binding</keyword>
<sequence length="331" mass="36458">MPSSFRVVLDACVMIPQNLNNLLLTLADNELFTPVWTPDILDEVHRNLIKKLGLTSAQADHRLAQMQRAFPHAVDHAAGYAKLVKAMTNDRKDRHVLAAAVASGAALIVTDNTKDFPARACEPHGVEILSADEFLLDQLDLDPEAVFAAMSAVTERNKRPPRTILALADALHQVAPEFGAAVTAEFSTVSLLEIVDSSRLPLDYDPATALFDPASAACLWFTSLQHRAEFPNAIAALTHDVEDWDLDRTADSLHGYSLTTGVHEHLEFDDVVYVKFIRGSDDHPVLRAFGDFAVSDFRVLALRRDDSGRWLAHGVVEGWPTNAQREARITP</sequence>
<accession>A0A7I9V545</accession>
<dbReference type="PANTHER" id="PTHR34610">
    <property type="entry name" value="SSL7007 PROTEIN"/>
    <property type="match status" value="1"/>
</dbReference>
<reference evidence="9" key="1">
    <citation type="submission" date="2019-06" db="EMBL/GenBank/DDBJ databases">
        <title>Gordonia isolated from sludge of a wastewater treatment plant.</title>
        <authorList>
            <person name="Tamura T."/>
            <person name="Aoyama K."/>
            <person name="Kang Y."/>
            <person name="Saito S."/>
            <person name="Akiyama N."/>
            <person name="Yazawa K."/>
            <person name="Gonoi T."/>
            <person name="Mikami Y."/>
        </authorList>
    </citation>
    <scope>NUCLEOTIDE SEQUENCE [LARGE SCALE GENOMIC DNA]</scope>
    <source>
        <strain evidence="9">NBRC 107696</strain>
    </source>
</reference>
<evidence type="ECO:0000259" key="6">
    <source>
        <dbReference type="Pfam" id="PF13470"/>
    </source>
</evidence>